<gene>
    <name evidence="2" type="ORF">HR081_01245</name>
</gene>
<name>A0A9X1E4D9_9STAP</name>
<dbReference type="RefSeq" id="WP_182280356.1">
    <property type="nucleotide sequence ID" value="NZ_CP092966.1"/>
</dbReference>
<dbReference type="GeneID" id="72414437"/>
<dbReference type="EMBL" id="JABTCN010000002">
    <property type="protein sequence ID" value="MBA8775548.1"/>
    <property type="molecule type" value="Genomic_DNA"/>
</dbReference>
<comment type="caution">
    <text evidence="2">The sequence shown here is derived from an EMBL/GenBank/DDBJ whole genome shotgun (WGS) entry which is preliminary data.</text>
</comment>
<evidence type="ECO:0000313" key="2">
    <source>
        <dbReference type="EMBL" id="MBA8775548.1"/>
    </source>
</evidence>
<accession>A0A9X1E4D9</accession>
<feature type="transmembrane region" description="Helical" evidence="1">
    <location>
        <begin position="5"/>
        <end position="26"/>
    </location>
</feature>
<proteinExistence type="predicted"/>
<dbReference type="AlphaFoldDB" id="A0A9X1E4D9"/>
<dbReference type="Proteomes" id="UP000524893">
    <property type="component" value="Unassembled WGS sequence"/>
</dbReference>
<keyword evidence="1" id="KW-0472">Membrane</keyword>
<keyword evidence="1" id="KW-0812">Transmembrane</keyword>
<reference evidence="2 3" key="1">
    <citation type="journal article" date="2020" name="Access Microbiol">
        <title>Isolation and genome sequencing of Staphylococcus schleiferi subspecies coagulans from Antarctic seals.</title>
        <authorList>
            <person name="Foster G."/>
            <person name="Robb A."/>
            <person name="Paterson G.K."/>
        </authorList>
    </citation>
    <scope>NUCLEOTIDE SEQUENCE [LARGE SCALE GENOMIC DNA]</scope>
    <source>
        <strain evidence="2 3">M615/02/4</strain>
    </source>
</reference>
<evidence type="ECO:0000256" key="1">
    <source>
        <dbReference type="SAM" id="Phobius"/>
    </source>
</evidence>
<feature type="transmembrane region" description="Helical" evidence="1">
    <location>
        <begin position="61"/>
        <end position="77"/>
    </location>
</feature>
<evidence type="ECO:0000313" key="3">
    <source>
        <dbReference type="Proteomes" id="UP000524893"/>
    </source>
</evidence>
<feature type="transmembrane region" description="Helical" evidence="1">
    <location>
        <begin position="32"/>
        <end position="49"/>
    </location>
</feature>
<organism evidence="2 3">
    <name type="scientific">Staphylococcus coagulans</name>
    <dbReference type="NCBI Taxonomy" id="74706"/>
    <lineage>
        <taxon>Bacteria</taxon>
        <taxon>Bacillati</taxon>
        <taxon>Bacillota</taxon>
        <taxon>Bacilli</taxon>
        <taxon>Bacillales</taxon>
        <taxon>Staphylococcaceae</taxon>
        <taxon>Staphylococcus</taxon>
    </lineage>
</organism>
<keyword evidence="1" id="KW-1133">Transmembrane helix</keyword>
<sequence>MNRKLIVPVLTGGIFLILINIGLMIASLVGSIHYYPIFQTIGLALLVLYGFDMMKYSHAKSIYLWAGILFIVFGIFFK</sequence>
<protein>
    <submittedName>
        <fullName evidence="2">Uncharacterized protein</fullName>
    </submittedName>
</protein>